<comment type="catalytic activity">
    <reaction evidence="5">
        <text>L-proline + a quinone = (S)-1-pyrroline-5-carboxylate + a quinol + H(+)</text>
        <dbReference type="Rhea" id="RHEA:23784"/>
        <dbReference type="ChEBI" id="CHEBI:15378"/>
        <dbReference type="ChEBI" id="CHEBI:17388"/>
        <dbReference type="ChEBI" id="CHEBI:24646"/>
        <dbReference type="ChEBI" id="CHEBI:60039"/>
        <dbReference type="ChEBI" id="CHEBI:132124"/>
        <dbReference type="EC" id="1.5.5.2"/>
    </reaction>
</comment>
<evidence type="ECO:0000259" key="7">
    <source>
        <dbReference type="Pfam" id="PF01619"/>
    </source>
</evidence>
<dbReference type="GO" id="GO:0003842">
    <property type="term" value="F:L-glutamate gamma-semialdehyde dehydrogenase activity"/>
    <property type="evidence" value="ECO:0007669"/>
    <property type="project" value="UniProtKB-EC"/>
</dbReference>
<dbReference type="Gene3D" id="3.40.309.10">
    <property type="entry name" value="Aldehyde Dehydrogenase, Chain A, domain 2"/>
    <property type="match status" value="1"/>
</dbReference>
<dbReference type="NCBIfam" id="TIGR01238">
    <property type="entry name" value="D1pyr5carbox3"/>
    <property type="match status" value="1"/>
</dbReference>
<protein>
    <recommendedName>
        <fullName evidence="5">Bifunctional protein PutA</fullName>
    </recommendedName>
    <domain>
        <recommendedName>
            <fullName evidence="5">Proline dehydrogenase</fullName>
            <ecNumber evidence="5">1.5.5.2</ecNumber>
        </recommendedName>
        <alternativeName>
            <fullName evidence="5">Proline oxidase</fullName>
        </alternativeName>
    </domain>
    <domain>
        <recommendedName>
            <fullName evidence="5">Delta-1-pyrroline-5-carboxylate dehydrogenase</fullName>
            <shortName evidence="5">P5C dehydrogenase</shortName>
            <ecNumber evidence="5">1.2.1.88</ecNumber>
        </recommendedName>
        <alternativeName>
            <fullName evidence="5">L-glutamate gamma-semialdehyde dehydrogenase</fullName>
        </alternativeName>
    </domain>
</protein>
<dbReference type="Proteomes" id="UP001589943">
    <property type="component" value="Unassembled WGS sequence"/>
</dbReference>
<dbReference type="InterPro" id="IPR025703">
    <property type="entry name" value="Bifunct_PutA"/>
</dbReference>
<feature type="domain" description="Aldehyde dehydrogenase" evidence="6">
    <location>
        <begin position="562"/>
        <end position="1017"/>
    </location>
</feature>
<proteinExistence type="inferred from homology"/>
<keyword evidence="5" id="KW-0804">Transcription</keyword>
<dbReference type="SUPFAM" id="SSF81935">
    <property type="entry name" value="N-terminal domain of bifunctional PutA protein"/>
    <property type="match status" value="1"/>
</dbReference>
<comment type="cofactor">
    <cofactor evidence="5">
        <name>FAD</name>
        <dbReference type="ChEBI" id="CHEBI:57692"/>
    </cofactor>
</comment>
<feature type="domain" description="Proline dehydrogenase PutA" evidence="8">
    <location>
        <begin position="58"/>
        <end position="171"/>
    </location>
</feature>
<dbReference type="InterPro" id="IPR024089">
    <property type="entry name" value="PRODH_PutA_dom_I/II"/>
</dbReference>
<comment type="caution">
    <text evidence="9">The sequence shown here is derived from an EMBL/GenBank/DDBJ whole genome shotgun (WGS) entry which is preliminary data.</text>
</comment>
<accession>A0ABV6PMR3</accession>
<dbReference type="Pfam" id="PF01619">
    <property type="entry name" value="Pro_dh"/>
    <property type="match status" value="1"/>
</dbReference>
<feature type="domain" description="Proline dehydrogenase" evidence="7">
    <location>
        <begin position="181"/>
        <end position="479"/>
    </location>
</feature>
<sequence length="1041" mass="110447">MPAPLDRSILRQAYRMEEDACIAERLTQAAPAQAVHQAARAIAARLVEGARGRKASGLDAFLQSYGLGTDEGIALMCLAEALLRVPDAATADALIHDKLAGISWGDHLGESASTFVNAATFSLMLTGQVLDQRREAAGGLAASLKRAVGRLGEPVIRQATLQAMKILGGQFVFGRTIDEALDRAAPERKQGLTHSFDMLGEAAMTFADAERYRQSYSAALDRIAHEAGAGVVRAPGISVKLSALYPRYDFYHAEAAKAALVPMLKALAIKARDADVHFTIDAEEAERLELSLDIIEALIADEDLFAGGWQGFGLVLQAYAKRAVPLVDWVAALARRYGRRIMVRLVKGAYWDSEIKLSQVGGHGDYPVFTRKVATDVSYLACAARMFAAPDAIYPAFATHNAYTIGAIKALAGGAQIEFQRLHGMGEDVYAELARYEADHGEARTPVRIYAPVGGHKELLAYLVRRLLENGANSSFVNRMADAKVPVAELVGDPVTELAALQPRRNPAIPLPRDIFPGRVNSAGVDLSDPLVREPLQAVLAEFDRVDSWIAEPTTLIAAATPTRQVRAPSNGALIGTCRDATPDDVDATITAAVAAQPSWDALGGAARGDLLDRVADLYEENRDLFLSICQREAGKTLTDAVLELREAVDFLRYYAAEARRLFTAEGEALPGPTGESNRLTLHGRGAFVAISPWNFPLAIFTGLVAGPLAAGNTVLAKPAEQTPLIAGYAIDLFHQAGVPSEVVQFVPGDGKVGALLTADPRIAGAAFTGSTETARAINRALAGRDGPLAQFVAETGGQNAMIVDSSALPEQVTRDVVASAFQSAGQRCSALRVLYLQDDVADAMLAMIRGAFEALVIGDPADLATDVGPVIDGEAKAALDSHIAAMKQTGRRVWQHDLPAGCAKGTFVTPTIIEIESIADLTRENFGPVLHVARFKADELDAVVDAINATGFGLTLGLHSRIDATRRCVQARSKVGNFYVNRNQIGAVVGSQPFGGEGLSGTGPKAGGPHYVARFATERVTCIDTTAAGGNASLMAGTVT</sequence>
<dbReference type="PANTHER" id="PTHR42862:SF1">
    <property type="entry name" value="DELTA-1-PYRROLINE-5-CARBOXYLATE DEHYDROGENASE 2, ISOFORM A-RELATED"/>
    <property type="match status" value="1"/>
</dbReference>
<dbReference type="Pfam" id="PF14850">
    <property type="entry name" value="Pro_dh-DNA_bdg"/>
    <property type="match status" value="1"/>
</dbReference>
<dbReference type="InterPro" id="IPR050485">
    <property type="entry name" value="Proline_metab_enzyme"/>
</dbReference>
<dbReference type="InterPro" id="IPR024082">
    <property type="entry name" value="PRODH_PutA_dom_II"/>
</dbReference>
<dbReference type="NCBIfam" id="NF008869">
    <property type="entry name" value="PRK11904.1"/>
    <property type="match status" value="1"/>
</dbReference>
<keyword evidence="5" id="KW-0238">DNA-binding</keyword>
<evidence type="ECO:0000313" key="9">
    <source>
        <dbReference type="EMBL" id="MFC0590378.1"/>
    </source>
</evidence>
<dbReference type="PROSITE" id="PS00070">
    <property type="entry name" value="ALDEHYDE_DEHYDR_CYS"/>
    <property type="match status" value="1"/>
</dbReference>
<dbReference type="InterPro" id="IPR005933">
    <property type="entry name" value="PutA_C"/>
</dbReference>
<gene>
    <name evidence="9" type="primary">putA</name>
    <name evidence="9" type="ORF">ACFFF7_13255</name>
</gene>
<evidence type="ECO:0000259" key="8">
    <source>
        <dbReference type="Pfam" id="PF14850"/>
    </source>
</evidence>
<keyword evidence="5" id="KW-0285">Flavoprotein</keyword>
<dbReference type="PANTHER" id="PTHR42862">
    <property type="entry name" value="DELTA-1-PYRROLINE-5-CARBOXYLATE DEHYDROGENASE 1, ISOFORM A-RELATED"/>
    <property type="match status" value="1"/>
</dbReference>
<dbReference type="GO" id="GO:0004657">
    <property type="term" value="F:proline dehydrogenase activity"/>
    <property type="evidence" value="ECO:0007669"/>
    <property type="project" value="UniProtKB-EC"/>
</dbReference>
<evidence type="ECO:0000256" key="3">
    <source>
        <dbReference type="ARBA" id="ARBA00023027"/>
    </source>
</evidence>
<comment type="function">
    <text evidence="5">Oxidizes proline to glutamate for use as a carbon and nitrogen source.</text>
</comment>
<comment type="similarity">
    <text evidence="5">In the N-terminal section; belongs to the proline dehydrogenase family.</text>
</comment>
<dbReference type="EC" id="1.2.1.88" evidence="5"/>
<dbReference type="Pfam" id="PF00171">
    <property type="entry name" value="Aldedh"/>
    <property type="match status" value="1"/>
</dbReference>
<dbReference type="CDD" id="cd07125">
    <property type="entry name" value="ALDH_PutA-P5CDH"/>
    <property type="match status" value="1"/>
</dbReference>
<comment type="catalytic activity">
    <reaction evidence="4 5">
        <text>L-glutamate 5-semialdehyde + NAD(+) + H2O = L-glutamate + NADH + 2 H(+)</text>
        <dbReference type="Rhea" id="RHEA:30235"/>
        <dbReference type="ChEBI" id="CHEBI:15377"/>
        <dbReference type="ChEBI" id="CHEBI:15378"/>
        <dbReference type="ChEBI" id="CHEBI:29985"/>
        <dbReference type="ChEBI" id="CHEBI:57540"/>
        <dbReference type="ChEBI" id="CHEBI:57945"/>
        <dbReference type="ChEBI" id="CHEBI:58066"/>
        <dbReference type="EC" id="1.2.1.88"/>
    </reaction>
</comment>
<evidence type="ECO:0000313" key="10">
    <source>
        <dbReference type="Proteomes" id="UP001589943"/>
    </source>
</evidence>
<dbReference type="InterPro" id="IPR015590">
    <property type="entry name" value="Aldehyde_DH_dom"/>
</dbReference>
<evidence type="ECO:0000259" key="6">
    <source>
        <dbReference type="Pfam" id="PF00171"/>
    </source>
</evidence>
<comment type="similarity">
    <text evidence="5">In the C-terminal section; belongs to the aldehyde dehydrogenase family.</text>
</comment>
<keyword evidence="5" id="KW-0642">Proline metabolism</keyword>
<name>A0ABV6PMR3_9SPHN</name>
<dbReference type="EC" id="1.5.5.2" evidence="5"/>
<comment type="pathway">
    <text evidence="1 5">Amino-acid degradation; L-proline degradation into L-glutamate; L-glutamate from L-proline: step 2/2.</text>
</comment>
<dbReference type="Gene3D" id="3.20.20.220">
    <property type="match status" value="1"/>
</dbReference>
<dbReference type="EMBL" id="JBHLTL010000006">
    <property type="protein sequence ID" value="MFC0590378.1"/>
    <property type="molecule type" value="Genomic_DNA"/>
</dbReference>
<dbReference type="Gene3D" id="1.20.5.460">
    <property type="entry name" value="Single helix bin"/>
    <property type="match status" value="1"/>
</dbReference>
<keyword evidence="5" id="KW-0805">Transcription regulation</keyword>
<dbReference type="RefSeq" id="WP_379481818.1">
    <property type="nucleotide sequence ID" value="NZ_JBHLTL010000006.1"/>
</dbReference>
<dbReference type="SUPFAM" id="SSF53720">
    <property type="entry name" value="ALDH-like"/>
    <property type="match status" value="1"/>
</dbReference>
<evidence type="ECO:0000256" key="4">
    <source>
        <dbReference type="ARBA" id="ARBA00048142"/>
    </source>
</evidence>
<organism evidence="9 10">
    <name type="scientific">Novosphingobium aquiterrae</name>
    <dbReference type="NCBI Taxonomy" id="624388"/>
    <lineage>
        <taxon>Bacteria</taxon>
        <taxon>Pseudomonadati</taxon>
        <taxon>Pseudomonadota</taxon>
        <taxon>Alphaproteobacteria</taxon>
        <taxon>Sphingomonadales</taxon>
        <taxon>Sphingomonadaceae</taxon>
        <taxon>Novosphingobium</taxon>
    </lineage>
</organism>
<dbReference type="InterPro" id="IPR016161">
    <property type="entry name" value="Ald_DH/histidinol_DH"/>
</dbReference>
<keyword evidence="5" id="KW-0274">FAD</keyword>
<keyword evidence="2 5" id="KW-0560">Oxidoreductase</keyword>
<dbReference type="InterPro" id="IPR002872">
    <property type="entry name" value="Proline_DH_dom"/>
</dbReference>
<evidence type="ECO:0000256" key="5">
    <source>
        <dbReference type="PIRNR" id="PIRNR000197"/>
    </source>
</evidence>
<comment type="pathway">
    <text evidence="5">Amino-acid degradation; L-proline degradation into L-glutamate; L-glutamate from L-proline: step 1/2.</text>
</comment>
<evidence type="ECO:0000256" key="1">
    <source>
        <dbReference type="ARBA" id="ARBA00004786"/>
    </source>
</evidence>
<keyword evidence="3 5" id="KW-0520">NAD</keyword>
<dbReference type="InterPro" id="IPR029041">
    <property type="entry name" value="FAD-linked_oxidoreductase-like"/>
</dbReference>
<keyword evidence="5" id="KW-0678">Repressor</keyword>
<evidence type="ECO:0000256" key="2">
    <source>
        <dbReference type="ARBA" id="ARBA00023002"/>
    </source>
</evidence>
<dbReference type="PIRSF" id="PIRSF000197">
    <property type="entry name" value="Bifunct_PutA"/>
    <property type="match status" value="1"/>
</dbReference>
<dbReference type="InterPro" id="IPR016163">
    <property type="entry name" value="Ald_DH_C"/>
</dbReference>
<dbReference type="SUPFAM" id="SSF51730">
    <property type="entry name" value="FAD-linked oxidoreductase"/>
    <property type="match status" value="1"/>
</dbReference>
<dbReference type="Gene3D" id="3.40.605.10">
    <property type="entry name" value="Aldehyde Dehydrogenase, Chain A, domain 1"/>
    <property type="match status" value="1"/>
</dbReference>
<dbReference type="InterPro" id="IPR016162">
    <property type="entry name" value="Ald_DH_N"/>
</dbReference>
<keyword evidence="10" id="KW-1185">Reference proteome</keyword>
<reference evidence="9 10" key="1">
    <citation type="submission" date="2024-09" db="EMBL/GenBank/DDBJ databases">
        <authorList>
            <person name="Sun Q."/>
            <person name="Mori K."/>
        </authorList>
    </citation>
    <scope>NUCLEOTIDE SEQUENCE [LARGE SCALE GENOMIC DNA]</scope>
    <source>
        <strain evidence="9 10">NCAIM B.02537</strain>
    </source>
</reference>
<dbReference type="InterPro" id="IPR016160">
    <property type="entry name" value="Ald_DH_CS_CYS"/>
</dbReference>